<dbReference type="InterPro" id="IPR004715">
    <property type="entry name" value="PTS_IIA_fruc"/>
</dbReference>
<evidence type="ECO:0000256" key="2">
    <source>
        <dbReference type="ARBA" id="ARBA00022553"/>
    </source>
</evidence>
<gene>
    <name evidence="7" type="ORF">J2S15_001628</name>
</gene>
<reference evidence="7 8" key="1">
    <citation type="submission" date="2023-07" db="EMBL/GenBank/DDBJ databases">
        <title>Genomic Encyclopedia of Type Strains, Phase IV (KMG-IV): sequencing the most valuable type-strain genomes for metagenomic binning, comparative biology and taxonomic classification.</title>
        <authorList>
            <person name="Goeker M."/>
        </authorList>
    </citation>
    <scope>NUCLEOTIDE SEQUENCE [LARGE SCALE GENOMIC DNA]</scope>
    <source>
        <strain evidence="7 8">DSM 16784</strain>
    </source>
</reference>
<keyword evidence="1" id="KW-0813">Transport</keyword>
<feature type="domain" description="PTS EIIA type-2" evidence="6">
    <location>
        <begin position="4"/>
        <end position="149"/>
    </location>
</feature>
<evidence type="ECO:0000313" key="8">
    <source>
        <dbReference type="Proteomes" id="UP001230220"/>
    </source>
</evidence>
<dbReference type="CDD" id="cd00211">
    <property type="entry name" value="PTS_IIA_fru"/>
    <property type="match status" value="1"/>
</dbReference>
<keyword evidence="5" id="KW-0598">Phosphotransferase system</keyword>
<dbReference type="SUPFAM" id="SSF55804">
    <property type="entry name" value="Phoshotransferase/anion transport protein"/>
    <property type="match status" value="1"/>
</dbReference>
<dbReference type="RefSeq" id="WP_307407116.1">
    <property type="nucleotide sequence ID" value="NZ_JAUSUR010000002.1"/>
</dbReference>
<evidence type="ECO:0000313" key="7">
    <source>
        <dbReference type="EMBL" id="MDQ0360883.1"/>
    </source>
</evidence>
<keyword evidence="2" id="KW-0597">Phosphoprotein</keyword>
<comment type="caution">
    <text evidence="7">The sequence shown here is derived from an EMBL/GenBank/DDBJ whole genome shotgun (WGS) entry which is preliminary data.</text>
</comment>
<evidence type="ECO:0000256" key="5">
    <source>
        <dbReference type="ARBA" id="ARBA00022683"/>
    </source>
</evidence>
<dbReference type="PANTHER" id="PTHR47738:SF1">
    <property type="entry name" value="NITROGEN REGULATORY PROTEIN"/>
    <property type="match status" value="1"/>
</dbReference>
<keyword evidence="3" id="KW-0762">Sugar transport</keyword>
<dbReference type="EMBL" id="JAUSUR010000002">
    <property type="protein sequence ID" value="MDQ0360883.1"/>
    <property type="molecule type" value="Genomic_DNA"/>
</dbReference>
<dbReference type="InterPro" id="IPR051541">
    <property type="entry name" value="PTS_SugarTrans_NitroReg"/>
</dbReference>
<evidence type="ECO:0000256" key="4">
    <source>
        <dbReference type="ARBA" id="ARBA00022679"/>
    </source>
</evidence>
<accession>A0ABU0E1X5</accession>
<organism evidence="7 8">
    <name type="scientific">Breznakia pachnodae</name>
    <dbReference type="NCBI Taxonomy" id="265178"/>
    <lineage>
        <taxon>Bacteria</taxon>
        <taxon>Bacillati</taxon>
        <taxon>Bacillota</taxon>
        <taxon>Erysipelotrichia</taxon>
        <taxon>Erysipelotrichales</taxon>
        <taxon>Erysipelotrichaceae</taxon>
        <taxon>Breznakia</taxon>
    </lineage>
</organism>
<dbReference type="PANTHER" id="PTHR47738">
    <property type="entry name" value="PTS SYSTEM FRUCTOSE-LIKE EIIA COMPONENT-RELATED"/>
    <property type="match status" value="1"/>
</dbReference>
<dbReference type="InterPro" id="IPR016152">
    <property type="entry name" value="PTrfase/Anion_transptr"/>
</dbReference>
<dbReference type="Pfam" id="PF00359">
    <property type="entry name" value="PTS_EIIA_2"/>
    <property type="match status" value="1"/>
</dbReference>
<dbReference type="Gene3D" id="3.40.930.10">
    <property type="entry name" value="Mannitol-specific EII, Chain A"/>
    <property type="match status" value="1"/>
</dbReference>
<dbReference type="Proteomes" id="UP001230220">
    <property type="component" value="Unassembled WGS sequence"/>
</dbReference>
<dbReference type="NCBIfam" id="TIGR00848">
    <property type="entry name" value="fruA"/>
    <property type="match status" value="1"/>
</dbReference>
<sequence>MKEEIFTIDQIYIDIDKETKIDCLKFLAQKAVEHHIGDDADVILHGLLEREAESSTGFVEGFAIPHTRNGGVNKTGIIVMKTTKGIEWESMDGNPAKLFIALFVPATDTEKTHITLLSLLARKMMSNEFKQKLLESNNTNEIFGIIKDAIQA</sequence>
<protein>
    <submittedName>
        <fullName evidence="7">PTS system fructose-specific IIA component</fullName>
    </submittedName>
</protein>
<dbReference type="PROSITE" id="PS51094">
    <property type="entry name" value="PTS_EIIA_TYPE_2"/>
    <property type="match status" value="1"/>
</dbReference>
<keyword evidence="4" id="KW-0808">Transferase</keyword>
<name>A0ABU0E1X5_9FIRM</name>
<evidence type="ECO:0000256" key="3">
    <source>
        <dbReference type="ARBA" id="ARBA00022597"/>
    </source>
</evidence>
<dbReference type="InterPro" id="IPR002178">
    <property type="entry name" value="PTS_EIIA_type-2_dom"/>
</dbReference>
<proteinExistence type="predicted"/>
<keyword evidence="8" id="KW-1185">Reference proteome</keyword>
<evidence type="ECO:0000256" key="1">
    <source>
        <dbReference type="ARBA" id="ARBA00022448"/>
    </source>
</evidence>
<evidence type="ECO:0000259" key="6">
    <source>
        <dbReference type="PROSITE" id="PS51094"/>
    </source>
</evidence>